<evidence type="ECO:0000256" key="4">
    <source>
        <dbReference type="ARBA" id="ARBA00023136"/>
    </source>
</evidence>
<feature type="transmembrane region" description="Helical" evidence="5">
    <location>
        <begin position="56"/>
        <end position="75"/>
    </location>
</feature>
<evidence type="ECO:0000256" key="3">
    <source>
        <dbReference type="ARBA" id="ARBA00022989"/>
    </source>
</evidence>
<dbReference type="EMBL" id="JBHSCX010000003">
    <property type="protein sequence ID" value="MFC4361243.1"/>
    <property type="molecule type" value="Genomic_DNA"/>
</dbReference>
<feature type="transmembrane region" description="Helical" evidence="5">
    <location>
        <begin position="233"/>
        <end position="251"/>
    </location>
</feature>
<name>A0ABV8V075_9GAMM</name>
<evidence type="ECO:0000256" key="1">
    <source>
        <dbReference type="ARBA" id="ARBA00004141"/>
    </source>
</evidence>
<keyword evidence="8" id="KW-1185">Reference proteome</keyword>
<feature type="transmembrane region" description="Helical" evidence="5">
    <location>
        <begin position="159"/>
        <end position="176"/>
    </location>
</feature>
<keyword evidence="2 5" id="KW-0812">Transmembrane</keyword>
<gene>
    <name evidence="7" type="ORF">ACFOX3_02955</name>
</gene>
<dbReference type="PANTHER" id="PTHR37422:SF13">
    <property type="entry name" value="LIPOPOLYSACCHARIDE BIOSYNTHESIS PROTEIN PA4999-RELATED"/>
    <property type="match status" value="1"/>
</dbReference>
<feature type="transmembrane region" description="Helical" evidence="5">
    <location>
        <begin position="309"/>
        <end position="329"/>
    </location>
</feature>
<feature type="transmembrane region" description="Helical" evidence="5">
    <location>
        <begin position="25"/>
        <end position="44"/>
    </location>
</feature>
<keyword evidence="4 5" id="KW-0472">Membrane</keyword>
<feature type="transmembrane region" description="Helical" evidence="5">
    <location>
        <begin position="183"/>
        <end position="203"/>
    </location>
</feature>
<evidence type="ECO:0000256" key="5">
    <source>
        <dbReference type="SAM" id="Phobius"/>
    </source>
</evidence>
<dbReference type="PANTHER" id="PTHR37422">
    <property type="entry name" value="TEICHURONIC ACID BIOSYNTHESIS PROTEIN TUAE"/>
    <property type="match status" value="1"/>
</dbReference>
<comment type="caution">
    <text evidence="7">The sequence shown here is derived from an EMBL/GenBank/DDBJ whole genome shotgun (WGS) entry which is preliminary data.</text>
</comment>
<feature type="transmembrane region" description="Helical" evidence="5">
    <location>
        <begin position="81"/>
        <end position="104"/>
    </location>
</feature>
<keyword evidence="3 5" id="KW-1133">Transmembrane helix</keyword>
<dbReference type="Proteomes" id="UP001595840">
    <property type="component" value="Unassembled WGS sequence"/>
</dbReference>
<dbReference type="RefSeq" id="WP_290260051.1">
    <property type="nucleotide sequence ID" value="NZ_JAUFQG010000004.1"/>
</dbReference>
<organism evidence="7 8">
    <name type="scientific">Simiduia curdlanivorans</name>
    <dbReference type="NCBI Taxonomy" id="1492769"/>
    <lineage>
        <taxon>Bacteria</taxon>
        <taxon>Pseudomonadati</taxon>
        <taxon>Pseudomonadota</taxon>
        <taxon>Gammaproteobacteria</taxon>
        <taxon>Cellvibrionales</taxon>
        <taxon>Cellvibrionaceae</taxon>
        <taxon>Simiduia</taxon>
    </lineage>
</organism>
<evidence type="ECO:0000256" key="2">
    <source>
        <dbReference type="ARBA" id="ARBA00022692"/>
    </source>
</evidence>
<feature type="transmembrane region" description="Helical" evidence="5">
    <location>
        <begin position="335"/>
        <end position="353"/>
    </location>
</feature>
<dbReference type="InterPro" id="IPR051533">
    <property type="entry name" value="WaaL-like"/>
</dbReference>
<evidence type="ECO:0000313" key="7">
    <source>
        <dbReference type="EMBL" id="MFC4361243.1"/>
    </source>
</evidence>
<keyword evidence="7" id="KW-0436">Ligase</keyword>
<evidence type="ECO:0000259" key="6">
    <source>
        <dbReference type="Pfam" id="PF04932"/>
    </source>
</evidence>
<proteinExistence type="predicted"/>
<reference evidence="8" key="1">
    <citation type="journal article" date="2019" name="Int. J. Syst. Evol. Microbiol.">
        <title>The Global Catalogue of Microorganisms (GCM) 10K type strain sequencing project: providing services to taxonomists for standard genome sequencing and annotation.</title>
        <authorList>
            <consortium name="The Broad Institute Genomics Platform"/>
            <consortium name="The Broad Institute Genome Sequencing Center for Infectious Disease"/>
            <person name="Wu L."/>
            <person name="Ma J."/>
        </authorList>
    </citation>
    <scope>NUCLEOTIDE SEQUENCE [LARGE SCALE GENOMIC DNA]</scope>
    <source>
        <strain evidence="8">CECT 8570</strain>
    </source>
</reference>
<feature type="transmembrane region" description="Helical" evidence="5">
    <location>
        <begin position="209"/>
        <end position="228"/>
    </location>
</feature>
<comment type="subcellular location">
    <subcellularLocation>
        <location evidence="1">Membrane</location>
        <topology evidence="1">Multi-pass membrane protein</topology>
    </subcellularLocation>
</comment>
<sequence>MIQFFSAIVGLWIFSIPFKNALFELSSAFLIGSTALVVIANRLQNQVKHIPALPKSLALSFMAAAASLFIANYFGRQMPSGYWVSAHFIVRYGGIFCCLYYLYCQGYLTSKTIFRATALALIAQAGLGMAQLLLHFDIIRDQVVTTGTRIYGGTFNPNPFGLLMAIGASLAFARLVKFSHLELKKFLLCTALLIFFVFCLLLSGSRSSWIAFVVFLFVIALTTGRVFIKRIPIVISTTVGIGLAVFLFHPMTSTNIDRLFLSDSSYRFTIWQTAFKLFQEAPFFGYGFGDFSGLSGLPFASVHNSIIELLLYTGLVGLLCYGFLLANILKLLWQTSSQILFAIFTAMLFASLFDHSLIDSKIFLSCTVVIVAQAAIRWVQIQATAAPTHQQQLPNRE</sequence>
<dbReference type="GO" id="GO:0016874">
    <property type="term" value="F:ligase activity"/>
    <property type="evidence" value="ECO:0007669"/>
    <property type="project" value="UniProtKB-KW"/>
</dbReference>
<protein>
    <submittedName>
        <fullName evidence="7">O-antigen ligase family protein</fullName>
    </submittedName>
</protein>
<accession>A0ABV8V075</accession>
<feature type="transmembrane region" description="Helical" evidence="5">
    <location>
        <begin position="116"/>
        <end position="139"/>
    </location>
</feature>
<dbReference type="InterPro" id="IPR007016">
    <property type="entry name" value="O-antigen_ligase-rel_domated"/>
</dbReference>
<dbReference type="Pfam" id="PF04932">
    <property type="entry name" value="Wzy_C"/>
    <property type="match status" value="1"/>
</dbReference>
<evidence type="ECO:0000313" key="8">
    <source>
        <dbReference type="Proteomes" id="UP001595840"/>
    </source>
</evidence>
<feature type="domain" description="O-antigen ligase-related" evidence="6">
    <location>
        <begin position="192"/>
        <end position="321"/>
    </location>
</feature>